<gene>
    <name evidence="1" type="ORF">ERS852417_00895</name>
</gene>
<reference evidence="1 2" key="1">
    <citation type="submission" date="2015-09" db="EMBL/GenBank/DDBJ databases">
        <authorList>
            <consortium name="Pathogen Informatics"/>
        </authorList>
    </citation>
    <scope>NUCLEOTIDE SEQUENCE [LARGE SCALE GENOMIC DNA]</scope>
    <source>
        <strain evidence="1 2">2789STDY5608860</strain>
    </source>
</reference>
<evidence type="ECO:0000313" key="2">
    <source>
        <dbReference type="Proteomes" id="UP000095384"/>
    </source>
</evidence>
<sequence length="119" mass="14419">MRYHYKKPDIYLSMYGKLYVCNHPVYDRCTLFTIGDKGLAVIQQRFNPDTKTTYWTEVDSWLTDSLYLHPKFKNFFDERAGECTDGLYPTVSIRQIMWALKMKPIQRQRWETCFDRRNI</sequence>
<name>A0A173ZA95_9FIRM</name>
<protein>
    <submittedName>
        <fullName evidence="1">Uncharacterized protein</fullName>
    </submittedName>
</protein>
<dbReference type="RefSeq" id="WP_055223492.1">
    <property type="nucleotide sequence ID" value="NZ_CYYW01000004.1"/>
</dbReference>
<organism evidence="1 2">
    <name type="scientific">Agathobacter rectalis</name>
    <dbReference type="NCBI Taxonomy" id="39491"/>
    <lineage>
        <taxon>Bacteria</taxon>
        <taxon>Bacillati</taxon>
        <taxon>Bacillota</taxon>
        <taxon>Clostridia</taxon>
        <taxon>Lachnospirales</taxon>
        <taxon>Lachnospiraceae</taxon>
        <taxon>Agathobacter</taxon>
    </lineage>
</organism>
<dbReference type="AlphaFoldDB" id="A0A173ZA95"/>
<evidence type="ECO:0000313" key="1">
    <source>
        <dbReference type="EMBL" id="CUN73342.1"/>
    </source>
</evidence>
<dbReference type="Proteomes" id="UP000095384">
    <property type="component" value="Unassembled WGS sequence"/>
</dbReference>
<accession>A0A173ZA95</accession>
<dbReference type="EMBL" id="CYYW01000004">
    <property type="protein sequence ID" value="CUN73342.1"/>
    <property type="molecule type" value="Genomic_DNA"/>
</dbReference>
<proteinExistence type="predicted"/>